<sequence>MEILLNLTKLSEIVLSVWFQLTGSFFPRVPSAVPLTVVSLMHCDRGPVGIHGDPFIARPLFGDEIWLLMGSHLVTPVGYRAY</sequence>
<evidence type="ECO:0008006" key="3">
    <source>
        <dbReference type="Google" id="ProtNLM"/>
    </source>
</evidence>
<evidence type="ECO:0000313" key="1">
    <source>
        <dbReference type="EMBL" id="GAB1219400.1"/>
    </source>
</evidence>
<proteinExistence type="predicted"/>
<accession>A0ABQ0D988</accession>
<protein>
    <recommendedName>
        <fullName evidence="3">Secreted protein</fullName>
    </recommendedName>
</protein>
<gene>
    <name evidence="1" type="ORF">ENUP19_0028G0003</name>
</gene>
<name>A0ABQ0D988_9EUKA</name>
<comment type="caution">
    <text evidence="1">The sequence shown here is derived from an EMBL/GenBank/DDBJ whole genome shotgun (WGS) entry which is preliminary data.</text>
</comment>
<keyword evidence="2" id="KW-1185">Reference proteome</keyword>
<reference evidence="1 2" key="1">
    <citation type="journal article" date="2019" name="PLoS Negl. Trop. Dis.">
        <title>Whole genome sequencing of Entamoeba nuttalli reveals mammalian host-related molecular signatures and a novel octapeptide-repeat surface protein.</title>
        <authorList>
            <person name="Tanaka M."/>
            <person name="Makiuchi T."/>
            <person name="Komiyama T."/>
            <person name="Shiina T."/>
            <person name="Osaki K."/>
            <person name="Tachibana H."/>
        </authorList>
    </citation>
    <scope>NUCLEOTIDE SEQUENCE [LARGE SCALE GENOMIC DNA]</scope>
    <source>
        <strain evidence="1 2">P19-061405</strain>
    </source>
</reference>
<organism evidence="1 2">
    <name type="scientific">Entamoeba nuttalli</name>
    <dbReference type="NCBI Taxonomy" id="412467"/>
    <lineage>
        <taxon>Eukaryota</taxon>
        <taxon>Amoebozoa</taxon>
        <taxon>Evosea</taxon>
        <taxon>Archamoebae</taxon>
        <taxon>Mastigamoebida</taxon>
        <taxon>Entamoebidae</taxon>
        <taxon>Entamoeba</taxon>
    </lineage>
</organism>
<dbReference type="Proteomes" id="UP001628156">
    <property type="component" value="Unassembled WGS sequence"/>
</dbReference>
<dbReference type="EMBL" id="BAAFRS010000028">
    <property type="protein sequence ID" value="GAB1219400.1"/>
    <property type="molecule type" value="Genomic_DNA"/>
</dbReference>
<evidence type="ECO:0000313" key="2">
    <source>
        <dbReference type="Proteomes" id="UP001628156"/>
    </source>
</evidence>